<name>A0A6B3VUA1_9BACI</name>
<evidence type="ECO:0000313" key="2">
    <source>
        <dbReference type="EMBL" id="MBA4536138.1"/>
    </source>
</evidence>
<keyword evidence="4" id="KW-1185">Reference proteome</keyword>
<dbReference type="Proteomes" id="UP000472971">
    <property type="component" value="Unassembled WGS sequence"/>
</dbReference>
<keyword evidence="1" id="KW-0472">Membrane</keyword>
<sequence length="49" mass="5649">MAKTELDRKSNIEVEDDSSLKGTLVSVFFVGLFIVVTWVSVYFVFLDRF</sequence>
<dbReference type="Proteomes" id="UP000570010">
    <property type="component" value="Unassembled WGS sequence"/>
</dbReference>
<keyword evidence="1" id="KW-0812">Transmembrane</keyword>
<organism evidence="3 4">
    <name type="scientific">Bacillus aquiflavi</name>
    <dbReference type="NCBI Taxonomy" id="2672567"/>
    <lineage>
        <taxon>Bacteria</taxon>
        <taxon>Bacillati</taxon>
        <taxon>Bacillota</taxon>
        <taxon>Bacilli</taxon>
        <taxon>Bacillales</taxon>
        <taxon>Bacillaceae</taxon>
        <taxon>Bacillus</taxon>
    </lineage>
</organism>
<evidence type="ECO:0000313" key="5">
    <source>
        <dbReference type="Proteomes" id="UP000570010"/>
    </source>
</evidence>
<feature type="transmembrane region" description="Helical" evidence="1">
    <location>
        <begin position="24"/>
        <end position="45"/>
    </location>
</feature>
<dbReference type="RefSeq" id="WP_163239986.1">
    <property type="nucleotide sequence ID" value="NZ_JAAIWN010000004.1"/>
</dbReference>
<reference evidence="3 4" key="1">
    <citation type="submission" date="2020-02" db="EMBL/GenBank/DDBJ databases">
        <title>Bacillus aquiflavi sp. nov., isolated from yellow water of strong flavor Chinese baijiu in Yibin region of China.</title>
        <authorList>
            <person name="Xie J."/>
        </authorList>
    </citation>
    <scope>NUCLEOTIDE SEQUENCE [LARGE SCALE GENOMIC DNA]</scope>
    <source>
        <strain evidence="3 4">3H-10</strain>
    </source>
</reference>
<keyword evidence="1" id="KW-1133">Transmembrane helix</keyword>
<dbReference type="EMBL" id="JACEIO010000004">
    <property type="protein sequence ID" value="MBA4536138.1"/>
    <property type="molecule type" value="Genomic_DNA"/>
</dbReference>
<evidence type="ECO:0000313" key="3">
    <source>
        <dbReference type="EMBL" id="NEY80512.1"/>
    </source>
</evidence>
<reference evidence="2 5" key="2">
    <citation type="submission" date="2020-07" db="EMBL/GenBank/DDBJ databases">
        <authorList>
            <person name="Feng H."/>
        </authorList>
    </citation>
    <scope>NUCLEOTIDE SEQUENCE [LARGE SCALE GENOMIC DNA]</scope>
    <source>
        <strain evidence="5">s-12</strain>
        <strain evidence="2">S-12</strain>
    </source>
</reference>
<evidence type="ECO:0000313" key="4">
    <source>
        <dbReference type="Proteomes" id="UP000472971"/>
    </source>
</evidence>
<gene>
    <name evidence="3" type="ORF">G4D64_03020</name>
    <name evidence="2" type="ORF">H1Z61_03025</name>
</gene>
<comment type="caution">
    <text evidence="3">The sequence shown here is derived from an EMBL/GenBank/DDBJ whole genome shotgun (WGS) entry which is preliminary data.</text>
</comment>
<dbReference type="AlphaFoldDB" id="A0A6B3VUA1"/>
<accession>A0A6B3VUA1</accession>
<proteinExistence type="predicted"/>
<protein>
    <submittedName>
        <fullName evidence="3">Cytochrome c oxidase subunit 2A</fullName>
    </submittedName>
</protein>
<dbReference type="EMBL" id="JAAIWN010000004">
    <property type="protein sequence ID" value="NEY80512.1"/>
    <property type="molecule type" value="Genomic_DNA"/>
</dbReference>
<evidence type="ECO:0000256" key="1">
    <source>
        <dbReference type="SAM" id="Phobius"/>
    </source>
</evidence>